<sequence length="343" mass="38527">MSAVKYVEKQLPEPGQKKRVAEGVYWLRFPLPFALDHINLWLLEDGDGWTLVDTGFGAGKTRELWQSMFDHALEGRPLRRIVVTHYHPDHIGQAVWLAQHFGAPVYMTDGEWQLTHDLFNQTDAEMDQGQRRLLLAHGVRQARAESLTQRGNLFRGAISGVPTPYQRLAAGDSLTINGRRWDIVVGNGHSPEHACLFRSEDRVLLSGDQILPSISSNISVRKDVPEADPLADFLASLRAFAQLPADTRVMPAHGRPFEGLHMRADKLIVHHEVQLTQVEDACRKAPKTATDLLPVLFRRELDDQQLFFAMGESIAHANHLLATGRVERELEGGVYRFRAFGAG</sequence>
<dbReference type="RefSeq" id="WP_136546552.1">
    <property type="nucleotide sequence ID" value="NZ_CP031093.1"/>
</dbReference>
<dbReference type="SUPFAM" id="SSF56281">
    <property type="entry name" value="Metallo-hydrolase/oxidoreductase"/>
    <property type="match status" value="1"/>
</dbReference>
<accession>A0A4P7XFJ5</accession>
<feature type="domain" description="Metallo-beta-lactamase" evidence="1">
    <location>
        <begin position="37"/>
        <end position="253"/>
    </location>
</feature>
<dbReference type="GO" id="GO:0016787">
    <property type="term" value="F:hydrolase activity"/>
    <property type="evidence" value="ECO:0007669"/>
    <property type="project" value="UniProtKB-KW"/>
</dbReference>
<evidence type="ECO:0000313" key="3">
    <source>
        <dbReference type="Proteomes" id="UP000298049"/>
    </source>
</evidence>
<protein>
    <submittedName>
        <fullName evidence="2">MBL fold metallo-hydrolase</fullName>
    </submittedName>
</protein>
<dbReference type="PANTHER" id="PTHR23131">
    <property type="entry name" value="ENDORIBONUCLEASE LACTB2"/>
    <property type="match status" value="1"/>
</dbReference>
<organism evidence="2 3">
    <name type="scientific">Hydrocarboniclastica marina</name>
    <dbReference type="NCBI Taxonomy" id="2259620"/>
    <lineage>
        <taxon>Bacteria</taxon>
        <taxon>Pseudomonadati</taxon>
        <taxon>Pseudomonadota</taxon>
        <taxon>Gammaproteobacteria</taxon>
        <taxon>Alteromonadales</taxon>
        <taxon>Alteromonadaceae</taxon>
        <taxon>Hydrocarboniclastica</taxon>
    </lineage>
</organism>
<dbReference type="Gene3D" id="3.60.15.10">
    <property type="entry name" value="Ribonuclease Z/Hydroxyacylglutathione hydrolase-like"/>
    <property type="match status" value="1"/>
</dbReference>
<dbReference type="SMART" id="SM00849">
    <property type="entry name" value="Lactamase_B"/>
    <property type="match status" value="1"/>
</dbReference>
<dbReference type="InterPro" id="IPR036866">
    <property type="entry name" value="RibonucZ/Hydroxyglut_hydro"/>
</dbReference>
<dbReference type="OrthoDB" id="9815874at2"/>
<dbReference type="InterPro" id="IPR048933">
    <property type="entry name" value="B_lactamase-like_C"/>
</dbReference>
<proteinExistence type="predicted"/>
<dbReference type="InterPro" id="IPR001279">
    <property type="entry name" value="Metallo-B-lactamas"/>
</dbReference>
<reference evidence="2 3" key="1">
    <citation type="submission" date="2018-07" db="EMBL/GenBank/DDBJ databases">
        <title>Marsedoiliclastica nanhaica gen. nov. sp. nov., a novel marine hydrocarbonoclastic bacterium isolated from an in-situ enriched hydrocarbon-degrading consortium in deep-sea sediment.</title>
        <authorList>
            <person name="Dong C."/>
            <person name="Ma T."/>
            <person name="Liu R."/>
            <person name="Shao Z."/>
        </authorList>
    </citation>
    <scope>NUCLEOTIDE SEQUENCE [LARGE SCALE GENOMIC DNA]</scope>
    <source>
        <strain evidence="3">soil36-7</strain>
    </source>
</reference>
<dbReference type="Pfam" id="PF00753">
    <property type="entry name" value="Lactamase_B"/>
    <property type="match status" value="1"/>
</dbReference>
<dbReference type="InterPro" id="IPR050662">
    <property type="entry name" value="Sec-metab_biosynth-thioest"/>
</dbReference>
<dbReference type="Gene3D" id="1.10.10.10">
    <property type="entry name" value="Winged helix-like DNA-binding domain superfamily/Winged helix DNA-binding domain"/>
    <property type="match status" value="1"/>
</dbReference>
<dbReference type="KEGG" id="hmi:soil367_02405"/>
<evidence type="ECO:0000313" key="2">
    <source>
        <dbReference type="EMBL" id="QCF24892.1"/>
    </source>
</evidence>
<keyword evidence="2" id="KW-0378">Hydrolase</keyword>
<dbReference type="PANTHER" id="PTHR23131:SF4">
    <property type="entry name" value="METALLO-BETA-LACTAMASE SUPERFAMILY POTEIN"/>
    <property type="match status" value="1"/>
</dbReference>
<dbReference type="Proteomes" id="UP000298049">
    <property type="component" value="Chromosome"/>
</dbReference>
<dbReference type="InterPro" id="IPR036388">
    <property type="entry name" value="WH-like_DNA-bd_sf"/>
</dbReference>
<gene>
    <name evidence="2" type="ORF">soil367_02405</name>
</gene>
<dbReference type="AlphaFoldDB" id="A0A4P7XFJ5"/>
<keyword evidence="3" id="KW-1185">Reference proteome</keyword>
<evidence type="ECO:0000259" key="1">
    <source>
        <dbReference type="SMART" id="SM00849"/>
    </source>
</evidence>
<dbReference type="EMBL" id="CP031093">
    <property type="protein sequence ID" value="QCF24892.1"/>
    <property type="molecule type" value="Genomic_DNA"/>
</dbReference>
<dbReference type="Pfam" id="PF21221">
    <property type="entry name" value="B_lactamase-like_C"/>
    <property type="match status" value="1"/>
</dbReference>
<name>A0A4P7XFJ5_9ALTE</name>